<evidence type="ECO:0000256" key="5">
    <source>
        <dbReference type="ARBA" id="ARBA00023004"/>
    </source>
</evidence>
<dbReference type="PANTHER" id="PTHR11228:SF27">
    <property type="entry name" value="GLYCYL-RADICAL ENZYME ACTIVATING ENZYME MJ1227-RELATED"/>
    <property type="match status" value="1"/>
</dbReference>
<dbReference type="RefSeq" id="WP_013295366.1">
    <property type="nucleotide sequence ID" value="NC_014408.1"/>
</dbReference>
<dbReference type="PROSITE" id="PS01305">
    <property type="entry name" value="MOAA_NIFB_PQQE"/>
    <property type="match status" value="1"/>
</dbReference>
<dbReference type="PROSITE" id="PS51918">
    <property type="entry name" value="RADICAL_SAM"/>
    <property type="match status" value="1"/>
</dbReference>
<protein>
    <submittedName>
        <fullName evidence="8">MoaA related protein</fullName>
    </submittedName>
</protein>
<dbReference type="AlphaFoldDB" id="D9PV94"/>
<dbReference type="GO" id="GO:0032324">
    <property type="term" value="P:molybdopterin cofactor biosynthetic process"/>
    <property type="evidence" value="ECO:0007669"/>
    <property type="project" value="UniProtKB-ARBA"/>
</dbReference>
<evidence type="ECO:0000256" key="6">
    <source>
        <dbReference type="ARBA" id="ARBA00023014"/>
    </source>
</evidence>
<evidence type="ECO:0000313" key="9">
    <source>
        <dbReference type="Proteomes" id="UP000000345"/>
    </source>
</evidence>
<evidence type="ECO:0000256" key="2">
    <source>
        <dbReference type="ARBA" id="ARBA00022485"/>
    </source>
</evidence>
<dbReference type="SMART" id="SM00729">
    <property type="entry name" value="Elp3"/>
    <property type="match status" value="1"/>
</dbReference>
<dbReference type="GeneID" id="43708578"/>
<keyword evidence="9" id="KW-1185">Reference proteome</keyword>
<dbReference type="SFLD" id="SFLDG01067">
    <property type="entry name" value="SPASM/twitch_domain_containing"/>
    <property type="match status" value="1"/>
</dbReference>
<evidence type="ECO:0000313" key="8">
    <source>
        <dbReference type="EMBL" id="ADL58142.1"/>
    </source>
</evidence>
<dbReference type="KEGG" id="mmg:MTBMA_c05470"/>
<dbReference type="CDD" id="cd01335">
    <property type="entry name" value="Radical_SAM"/>
    <property type="match status" value="1"/>
</dbReference>
<dbReference type="InterPro" id="IPR050377">
    <property type="entry name" value="Radical_SAM_PqqE_MftC-like"/>
</dbReference>
<dbReference type="GO" id="GO:0046872">
    <property type="term" value="F:metal ion binding"/>
    <property type="evidence" value="ECO:0007669"/>
    <property type="project" value="UniProtKB-KW"/>
</dbReference>
<dbReference type="SFLD" id="SFLDS00029">
    <property type="entry name" value="Radical_SAM"/>
    <property type="match status" value="1"/>
</dbReference>
<proteinExistence type="predicted"/>
<evidence type="ECO:0000256" key="4">
    <source>
        <dbReference type="ARBA" id="ARBA00022723"/>
    </source>
</evidence>
<dbReference type="SUPFAM" id="SSF102114">
    <property type="entry name" value="Radical SAM enzymes"/>
    <property type="match status" value="1"/>
</dbReference>
<dbReference type="InterPro" id="IPR058240">
    <property type="entry name" value="rSAM_sf"/>
</dbReference>
<dbReference type="InterPro" id="IPR007197">
    <property type="entry name" value="rSAM"/>
</dbReference>
<dbReference type="PaxDb" id="79929-MTBMA_c05470"/>
<dbReference type="InterPro" id="IPR000385">
    <property type="entry name" value="MoaA_NifB_PqqE_Fe-S-bd_CS"/>
</dbReference>
<organism evidence="8 9">
    <name type="scientific">Methanothermobacter marburgensis (strain ATCC BAA-927 / DSM 2133 / JCM 14651 / NBRC 100331 / OCM 82 / Marburg)</name>
    <name type="common">Methanobacterium thermoautotrophicum</name>
    <dbReference type="NCBI Taxonomy" id="79929"/>
    <lineage>
        <taxon>Archaea</taxon>
        <taxon>Methanobacteriati</taxon>
        <taxon>Methanobacteriota</taxon>
        <taxon>Methanomada group</taxon>
        <taxon>Methanobacteria</taxon>
        <taxon>Methanobacteriales</taxon>
        <taxon>Methanobacteriaceae</taxon>
        <taxon>Methanothermobacter</taxon>
    </lineage>
</organism>
<reference key="1">
    <citation type="submission" date="2009-08" db="EMBL/GenBank/DDBJ databases">
        <title>The genome sequence of Methanothermobacter marburgensis.</title>
        <authorList>
            <person name="Kaster A."/>
            <person name="Seedorf H."/>
            <person name="Goenrich M."/>
            <person name="Wiezer A."/>
            <person name="Liesegang H."/>
            <person name="Thauer R."/>
            <person name="Gottschalk G."/>
        </authorList>
    </citation>
    <scope>NUCLEOTIDE SEQUENCE</scope>
    <source>
        <strain>Marburg</strain>
    </source>
</reference>
<evidence type="ECO:0000256" key="3">
    <source>
        <dbReference type="ARBA" id="ARBA00022691"/>
    </source>
</evidence>
<dbReference type="GeneID" id="9704255"/>
<reference evidence="8 9" key="2">
    <citation type="journal article" date="2010" name="J. Bacteriol.">
        <title>Complete genome sequence of Methanothermobacter marburgensis, a methanoarchaeon model organism.</title>
        <authorList>
            <person name="Liesegang H."/>
            <person name="Kaster A.K."/>
            <person name="Wiezer A."/>
            <person name="Goenrich M."/>
            <person name="Wollherr A."/>
            <person name="Seedorf H."/>
            <person name="Gottschalk G."/>
            <person name="Thauer R.K."/>
        </authorList>
    </citation>
    <scope>NUCLEOTIDE SEQUENCE [LARGE SCALE GENOMIC DNA]</scope>
    <source>
        <strain evidence="9">ATCC BAA-927 / DSM 2133 / JCM 14651 / NBRC 100331 / OCM 82 / Marburg</strain>
    </source>
</reference>
<dbReference type="GO" id="GO:0051539">
    <property type="term" value="F:4 iron, 4 sulfur cluster binding"/>
    <property type="evidence" value="ECO:0007669"/>
    <property type="project" value="UniProtKB-KW"/>
</dbReference>
<dbReference type="InterPro" id="IPR013785">
    <property type="entry name" value="Aldolase_TIM"/>
</dbReference>
<dbReference type="OrthoDB" id="371936at2157"/>
<keyword evidence="5" id="KW-0408">Iron</keyword>
<dbReference type="PANTHER" id="PTHR11228">
    <property type="entry name" value="RADICAL SAM DOMAIN PROTEIN"/>
    <property type="match status" value="1"/>
</dbReference>
<dbReference type="InterPro" id="IPR006638">
    <property type="entry name" value="Elp3/MiaA/NifB-like_rSAM"/>
</dbReference>
<comment type="cofactor">
    <cofactor evidence="1">
        <name>[4Fe-4S] cluster</name>
        <dbReference type="ChEBI" id="CHEBI:49883"/>
    </cofactor>
</comment>
<dbReference type="HOGENOM" id="CLU_1217571_0_0_2"/>
<name>D9PV94_METTM</name>
<evidence type="ECO:0000259" key="7">
    <source>
        <dbReference type="PROSITE" id="PS51918"/>
    </source>
</evidence>
<sequence length="227" mass="26038">MKHIQLSHISVSDIITVLTPTCNLRCRYCFFTPRNCREYDAERIADRVLRISSEEGIDSVLIAGGEPTLQRDLPEFTEALSRDLHVTISTNGTRWEILRKSTFHEVHVDLKALDDEKHLQLTGRSNRSVLECIEELTGSGKLEVSTVLIPGIVDVDEIEKIAEFLSEWDVPYRITGYVGYNNSLGARRPRDDEIVRAAEISRKYLSSVSTSLDFRRHKRRRMVLDHI</sequence>
<keyword evidence="2" id="KW-0004">4Fe-4S</keyword>
<dbReference type="GO" id="GO:0003824">
    <property type="term" value="F:catalytic activity"/>
    <property type="evidence" value="ECO:0007669"/>
    <property type="project" value="InterPro"/>
</dbReference>
<dbReference type="Proteomes" id="UP000000345">
    <property type="component" value="Chromosome"/>
</dbReference>
<dbReference type="STRING" id="79929.MTBMA_c05470"/>
<keyword evidence="4" id="KW-0479">Metal-binding</keyword>
<dbReference type="Pfam" id="PF04055">
    <property type="entry name" value="Radical_SAM"/>
    <property type="match status" value="1"/>
</dbReference>
<feature type="domain" description="Radical SAM core" evidence="7">
    <location>
        <begin position="7"/>
        <end position="215"/>
    </location>
</feature>
<gene>
    <name evidence="8" type="ordered locus">MTBMA_c05470</name>
</gene>
<accession>D9PV94</accession>
<keyword evidence="6" id="KW-0411">Iron-sulfur</keyword>
<keyword evidence="3" id="KW-0949">S-adenosyl-L-methionine</keyword>
<dbReference type="EMBL" id="CP001710">
    <property type="protein sequence ID" value="ADL58142.1"/>
    <property type="molecule type" value="Genomic_DNA"/>
</dbReference>
<dbReference type="Gene3D" id="3.20.20.70">
    <property type="entry name" value="Aldolase class I"/>
    <property type="match status" value="1"/>
</dbReference>
<evidence type="ECO:0000256" key="1">
    <source>
        <dbReference type="ARBA" id="ARBA00001966"/>
    </source>
</evidence>